<gene>
    <name evidence="1" type="ORF">BS47DRAFT_355324</name>
</gene>
<organism evidence="1 2">
    <name type="scientific">Hydnum rufescens UP504</name>
    <dbReference type="NCBI Taxonomy" id="1448309"/>
    <lineage>
        <taxon>Eukaryota</taxon>
        <taxon>Fungi</taxon>
        <taxon>Dikarya</taxon>
        <taxon>Basidiomycota</taxon>
        <taxon>Agaricomycotina</taxon>
        <taxon>Agaricomycetes</taxon>
        <taxon>Cantharellales</taxon>
        <taxon>Hydnaceae</taxon>
        <taxon>Hydnum</taxon>
    </lineage>
</organism>
<name>A0A9P6DML4_9AGAM</name>
<comment type="caution">
    <text evidence="1">The sequence shown here is derived from an EMBL/GenBank/DDBJ whole genome shotgun (WGS) entry which is preliminary data.</text>
</comment>
<evidence type="ECO:0000313" key="2">
    <source>
        <dbReference type="Proteomes" id="UP000886523"/>
    </source>
</evidence>
<accession>A0A9P6DML4</accession>
<keyword evidence="2" id="KW-1185">Reference proteome</keyword>
<dbReference type="Proteomes" id="UP000886523">
    <property type="component" value="Unassembled WGS sequence"/>
</dbReference>
<evidence type="ECO:0000313" key="1">
    <source>
        <dbReference type="EMBL" id="KAF9507022.1"/>
    </source>
</evidence>
<dbReference type="EMBL" id="MU129092">
    <property type="protein sequence ID" value="KAF9507022.1"/>
    <property type="molecule type" value="Genomic_DNA"/>
</dbReference>
<reference evidence="1" key="1">
    <citation type="journal article" date="2020" name="Nat. Commun.">
        <title>Large-scale genome sequencing of mycorrhizal fungi provides insights into the early evolution of symbiotic traits.</title>
        <authorList>
            <person name="Miyauchi S."/>
            <person name="Kiss E."/>
            <person name="Kuo A."/>
            <person name="Drula E."/>
            <person name="Kohler A."/>
            <person name="Sanchez-Garcia M."/>
            <person name="Morin E."/>
            <person name="Andreopoulos B."/>
            <person name="Barry K.W."/>
            <person name="Bonito G."/>
            <person name="Buee M."/>
            <person name="Carver A."/>
            <person name="Chen C."/>
            <person name="Cichocki N."/>
            <person name="Clum A."/>
            <person name="Culley D."/>
            <person name="Crous P.W."/>
            <person name="Fauchery L."/>
            <person name="Girlanda M."/>
            <person name="Hayes R.D."/>
            <person name="Keri Z."/>
            <person name="LaButti K."/>
            <person name="Lipzen A."/>
            <person name="Lombard V."/>
            <person name="Magnuson J."/>
            <person name="Maillard F."/>
            <person name="Murat C."/>
            <person name="Nolan M."/>
            <person name="Ohm R.A."/>
            <person name="Pangilinan J."/>
            <person name="Pereira M.F."/>
            <person name="Perotto S."/>
            <person name="Peter M."/>
            <person name="Pfister S."/>
            <person name="Riley R."/>
            <person name="Sitrit Y."/>
            <person name="Stielow J.B."/>
            <person name="Szollosi G."/>
            <person name="Zifcakova L."/>
            <person name="Stursova M."/>
            <person name="Spatafora J.W."/>
            <person name="Tedersoo L."/>
            <person name="Vaario L.M."/>
            <person name="Yamada A."/>
            <person name="Yan M."/>
            <person name="Wang P."/>
            <person name="Xu J."/>
            <person name="Bruns T."/>
            <person name="Baldrian P."/>
            <person name="Vilgalys R."/>
            <person name="Dunand C."/>
            <person name="Henrissat B."/>
            <person name="Grigoriev I.V."/>
            <person name="Hibbett D."/>
            <person name="Nagy L.G."/>
            <person name="Martin F.M."/>
        </authorList>
    </citation>
    <scope>NUCLEOTIDE SEQUENCE</scope>
    <source>
        <strain evidence="1">UP504</strain>
    </source>
</reference>
<proteinExistence type="predicted"/>
<protein>
    <submittedName>
        <fullName evidence="1">Uncharacterized protein</fullName>
    </submittedName>
</protein>
<sequence>MITAMVSSRHPVRPCLRTQSVSTSVSYPPSTLFSTTSGRWESIQTACSWPQSQHCHWYCTSISRWGGICPFQGAEKGWKPPSGCVGALPRTLGLTHRVRLRGMHSHPHTSNQRKRMVLLWPSALAKKNTGLPDIVPLPFSHRPSHTFCLLCGPGGHSHQDGGRRRTSPAGRRRMRVSAFLELGKRLRKPSSPMWSYSWRYKYALLCEQWRHSYRTRDCLA</sequence>
<dbReference type="AlphaFoldDB" id="A0A9P6DML4"/>